<evidence type="ECO:0000256" key="1">
    <source>
        <dbReference type="ARBA" id="ARBA00004651"/>
    </source>
</evidence>
<feature type="transmembrane region" description="Helical" evidence="6">
    <location>
        <begin position="198"/>
        <end position="216"/>
    </location>
</feature>
<evidence type="ECO:0000256" key="6">
    <source>
        <dbReference type="SAM" id="Phobius"/>
    </source>
</evidence>
<feature type="transmembrane region" description="Helical" evidence="6">
    <location>
        <begin position="155"/>
        <end position="178"/>
    </location>
</feature>
<evidence type="ECO:0000313" key="7">
    <source>
        <dbReference type="EMBL" id="MFC0861743.1"/>
    </source>
</evidence>
<feature type="transmembrane region" description="Helical" evidence="6">
    <location>
        <begin position="38"/>
        <end position="63"/>
    </location>
</feature>
<comment type="caution">
    <text evidence="7">The sequence shown here is derived from an EMBL/GenBank/DDBJ whole genome shotgun (WGS) entry which is preliminary data.</text>
</comment>
<dbReference type="InterPro" id="IPR001123">
    <property type="entry name" value="LeuE-type"/>
</dbReference>
<evidence type="ECO:0000256" key="5">
    <source>
        <dbReference type="ARBA" id="ARBA00023136"/>
    </source>
</evidence>
<protein>
    <submittedName>
        <fullName evidence="7">LysE family translocator</fullName>
    </submittedName>
</protein>
<accession>A0ABV6TZV3</accession>
<keyword evidence="4 6" id="KW-1133">Transmembrane helix</keyword>
<keyword evidence="8" id="KW-1185">Reference proteome</keyword>
<keyword evidence="5 6" id="KW-0472">Membrane</keyword>
<dbReference type="EMBL" id="JBHMQT010000006">
    <property type="protein sequence ID" value="MFC0861743.1"/>
    <property type="molecule type" value="Genomic_DNA"/>
</dbReference>
<dbReference type="Proteomes" id="UP001589870">
    <property type="component" value="Unassembled WGS sequence"/>
</dbReference>
<evidence type="ECO:0000256" key="3">
    <source>
        <dbReference type="ARBA" id="ARBA00022692"/>
    </source>
</evidence>
<comment type="subcellular location">
    <subcellularLocation>
        <location evidence="1">Cell membrane</location>
        <topology evidence="1">Multi-pass membrane protein</topology>
    </subcellularLocation>
</comment>
<organism evidence="7 8">
    <name type="scientific">Sphaerimonospora cavernae</name>
    <dbReference type="NCBI Taxonomy" id="1740611"/>
    <lineage>
        <taxon>Bacteria</taxon>
        <taxon>Bacillati</taxon>
        <taxon>Actinomycetota</taxon>
        <taxon>Actinomycetes</taxon>
        <taxon>Streptosporangiales</taxon>
        <taxon>Streptosporangiaceae</taxon>
        <taxon>Sphaerimonospora</taxon>
    </lineage>
</organism>
<evidence type="ECO:0000256" key="2">
    <source>
        <dbReference type="ARBA" id="ARBA00022475"/>
    </source>
</evidence>
<keyword evidence="2" id="KW-1003">Cell membrane</keyword>
<evidence type="ECO:0000313" key="8">
    <source>
        <dbReference type="Proteomes" id="UP001589870"/>
    </source>
</evidence>
<proteinExistence type="predicted"/>
<dbReference type="Pfam" id="PF01810">
    <property type="entry name" value="LysE"/>
    <property type="match status" value="1"/>
</dbReference>
<name>A0ABV6TZV3_9ACTN</name>
<feature type="transmembrane region" description="Helical" evidence="6">
    <location>
        <begin position="75"/>
        <end position="93"/>
    </location>
</feature>
<dbReference type="PANTHER" id="PTHR30086">
    <property type="entry name" value="ARGININE EXPORTER PROTEIN ARGO"/>
    <property type="match status" value="1"/>
</dbReference>
<gene>
    <name evidence="7" type="ORF">ACFHYQ_05475</name>
</gene>
<sequence>MISALFLASSVLVIVTPGPDAALIARLVLGGMGRARGLTAAAGMITAGGVQAMMSVLGVSLLLTADSTLFRAVQWVGAALLFYWGLRALLAALRRPRPGPADGNEGVPAVPKPPTGRRTFLQGLLCTGTNPKVGLFLLAFLPQFVPAGEPPGRSMALLAAVYLALGALWLTILTELLVRLRQLTDRRRPSGGQQLLRWVDAGLGLVFVGFAVRLVVGG</sequence>
<keyword evidence="3 6" id="KW-0812">Transmembrane</keyword>
<evidence type="ECO:0000256" key="4">
    <source>
        <dbReference type="ARBA" id="ARBA00022989"/>
    </source>
</evidence>
<dbReference type="PANTHER" id="PTHR30086:SF20">
    <property type="entry name" value="ARGININE EXPORTER PROTEIN ARGO-RELATED"/>
    <property type="match status" value="1"/>
</dbReference>
<reference evidence="7 8" key="1">
    <citation type="submission" date="2024-09" db="EMBL/GenBank/DDBJ databases">
        <authorList>
            <person name="Sun Q."/>
            <person name="Mori K."/>
        </authorList>
    </citation>
    <scope>NUCLEOTIDE SEQUENCE [LARGE SCALE GENOMIC DNA]</scope>
    <source>
        <strain evidence="7 8">TBRC 1851</strain>
    </source>
</reference>
<dbReference type="RefSeq" id="WP_394299967.1">
    <property type="nucleotide sequence ID" value="NZ_JBHMQT010000006.1"/>
</dbReference>